<proteinExistence type="predicted"/>
<protein>
    <submittedName>
        <fullName evidence="3">NACHT domain-containing protein</fullName>
    </submittedName>
</protein>
<reference evidence="3 4" key="1">
    <citation type="submission" date="2020-02" db="EMBL/GenBank/DDBJ databases">
        <title>Complete genome sequence of Pseudomonas multiresinivorans ORNL1.</title>
        <authorList>
            <person name="Podar M."/>
        </authorList>
    </citation>
    <scope>NUCLEOTIDE SEQUENCE [LARGE SCALE GENOMIC DNA]</scope>
    <source>
        <strain evidence="4">populi</strain>
    </source>
</reference>
<dbReference type="InterPro" id="IPR027417">
    <property type="entry name" value="P-loop_NTPase"/>
</dbReference>
<evidence type="ECO:0000313" key="4">
    <source>
        <dbReference type="Proteomes" id="UP000502549"/>
    </source>
</evidence>
<dbReference type="Pfam" id="PF05729">
    <property type="entry name" value="NACHT"/>
    <property type="match status" value="1"/>
</dbReference>
<dbReference type="KEGG" id="pmui:G4G71_23545"/>
<dbReference type="Gene3D" id="3.40.50.300">
    <property type="entry name" value="P-loop containing nucleotide triphosphate hydrolases"/>
    <property type="match status" value="1"/>
</dbReference>
<dbReference type="RefSeq" id="WP_169940603.1">
    <property type="nucleotide sequence ID" value="NZ_CP048833.1"/>
</dbReference>
<dbReference type="Pfam" id="PF22711">
    <property type="entry name" value="SNaCT5"/>
    <property type="match status" value="1"/>
</dbReference>
<feature type="domain" description="NACHT" evidence="1">
    <location>
        <begin position="113"/>
        <end position="250"/>
    </location>
</feature>
<organism evidence="3 4">
    <name type="scientific">Pseudomonas multiresinivorans</name>
    <dbReference type="NCBI Taxonomy" id="95301"/>
    <lineage>
        <taxon>Bacteria</taxon>
        <taxon>Pseudomonadati</taxon>
        <taxon>Pseudomonadota</taxon>
        <taxon>Gammaproteobacteria</taxon>
        <taxon>Pseudomonadales</taxon>
        <taxon>Pseudomonadaceae</taxon>
        <taxon>Pseudomonas</taxon>
    </lineage>
</organism>
<evidence type="ECO:0000259" key="2">
    <source>
        <dbReference type="Pfam" id="PF22711"/>
    </source>
</evidence>
<dbReference type="PANTHER" id="PTHR46844:SF1">
    <property type="entry name" value="SLR5058 PROTEIN"/>
    <property type="match status" value="1"/>
</dbReference>
<name>A0A7Z3BPV9_9PSED</name>
<evidence type="ECO:0000313" key="3">
    <source>
        <dbReference type="EMBL" id="QJP10709.1"/>
    </source>
</evidence>
<keyword evidence="4" id="KW-1185">Reference proteome</keyword>
<gene>
    <name evidence="3" type="ORF">G4G71_23545</name>
</gene>
<dbReference type="PANTHER" id="PTHR46844">
    <property type="entry name" value="SLR5058 PROTEIN"/>
    <property type="match status" value="1"/>
</dbReference>
<sequence>MTGILETISLESAIKLSLPTAKKIFSSKIQPLIETTLTSYFKNKSAIKSFEENSIDYLSNLGGQCSIINTIAFQNTPKRLDDLYIPLTLTTPEKTISIKITENSDLFKIGNRILINDSAGMGKSTLSKRVVLNTLSTNTEIPVYLELRKVNKTTILESIKKRLGIKNETSSEILKELPLQFIFDGLDEVPSDLKQSTTEDLRSFINFIGDSANILITSRNEAYLSEFYDFIHLSIKPLKREEAYDLIKKYDPSDEISRPLIEGIQQAGASIREFLSTPLYVSLLFCSYRFKSAIPQKKNLFYSQVYDALFESHDLSKEASFVRTKNCTLDSTDFHSVLRRLGFWCLSSNGKIEFQKDELEIIVSKIIGSMNGINCNPSSFTLDLVTTVPLFVREGPILRWSHKSLMEYFAAMFICSDTKSKQEEILLKLYNSDLSESYKNVFELCSDIDYTTFRSSIVKQLLTETLDHYKILLEEFTPQDIPLDEIKKRAGITAYQNIGFALLREFNPENSKKVWSNKKYTTPYLEAFPKSQKYTEMVAHLTAKTPSAGVYFIYNTTKHITTLRILSEKSPNTVTSEDKKTSQIAKEIRKSPTLKNGTFYVINNQKDSPCNSKENFSIVNKIIRLGSIYMISIDAAKEELDSISSDSSNGIEDLLNNL</sequence>
<dbReference type="SUPFAM" id="SSF52540">
    <property type="entry name" value="P-loop containing nucleoside triphosphate hydrolases"/>
    <property type="match status" value="1"/>
</dbReference>
<dbReference type="InterPro" id="IPR055036">
    <property type="entry name" value="SNaCT5"/>
</dbReference>
<dbReference type="InterPro" id="IPR007111">
    <property type="entry name" value="NACHT_NTPase"/>
</dbReference>
<accession>A0A7Z3BPV9</accession>
<dbReference type="Proteomes" id="UP000502549">
    <property type="component" value="Chromosome"/>
</dbReference>
<evidence type="ECO:0000259" key="1">
    <source>
        <dbReference type="Pfam" id="PF05729"/>
    </source>
</evidence>
<dbReference type="AlphaFoldDB" id="A0A7Z3BPV9"/>
<feature type="domain" description="Short NACHT-associated C-terminal" evidence="2">
    <location>
        <begin position="448"/>
        <end position="645"/>
    </location>
</feature>
<dbReference type="EMBL" id="CP048833">
    <property type="protein sequence ID" value="QJP10709.1"/>
    <property type="molecule type" value="Genomic_DNA"/>
</dbReference>